<dbReference type="PROSITE" id="PS51318">
    <property type="entry name" value="TAT"/>
    <property type="match status" value="1"/>
</dbReference>
<dbReference type="InterPro" id="IPR006311">
    <property type="entry name" value="TAT_signal"/>
</dbReference>
<protein>
    <submittedName>
        <fullName evidence="1">LamG-like jellyroll fold domain-containing protein</fullName>
    </submittedName>
</protein>
<dbReference type="Gene3D" id="2.60.120.200">
    <property type="match status" value="1"/>
</dbReference>
<dbReference type="InterPro" id="IPR051918">
    <property type="entry name" value="STPP_CPPED1"/>
</dbReference>
<name>A0ABV9G0M8_9ACTN</name>
<sequence length="634" mass="69603">MCSPLHQPDGPLPNAASRRTFLRATGLTGAATAAAAATGGLAAAPAAALPRQKSADNVASWRPDPESPRFTLVVMPDTQYLFDGASINSEPVEASLRYIIDHGRDENIVFLSHLGDLTENGQPREFGPLSEAFELLDRRRVGYSVVAGNHDIKSSTDDQRGRTPYLDAFGPQRMRRLPTFGGATPDGYNTYHRFRAAGREWLVLALDWRPSAASLAWARDVIAKHPKTPVVLTTHELVYADQYGDEAELSPHGKHLWDELIADHDQIFLTLNGHYWPAARTTRTNTAGHDVHLHITNYQNRYYGGSAMIRLYRFDLARNTIDVETISPWILGRAGDGLNELERREIEMTGPQDSFSVPIDFEKRFAGFAPVPARGPRPAAKMLLPGTVAYWRFDGTHQDGSPADAALRVPDLSGHRNDLTRETVPGTPADALRWSKSHHFDQPGHGSLYFDGGKPPLRGAYLRTDANAPLNAKTFRSGYTIEAFIKLPADWDAGRHAWGSILSRRGTLGAAGKTEGDPEEPVATLSLSDGPGPQWAAAPLNQPGAVTNWGHELEREVWWHLAVVNDAKHTTMYVDGCQVARNPATRTSGLATIGLPWLVGGYEYGGTLDQLLHGWLGDVRIVERALPVRDFMIA</sequence>
<dbReference type="SUPFAM" id="SSF56300">
    <property type="entry name" value="Metallo-dependent phosphatases"/>
    <property type="match status" value="1"/>
</dbReference>
<evidence type="ECO:0000313" key="1">
    <source>
        <dbReference type="EMBL" id="MFC4607033.1"/>
    </source>
</evidence>
<dbReference type="RefSeq" id="WP_381191738.1">
    <property type="nucleotide sequence ID" value="NZ_JBHSFE010000005.1"/>
</dbReference>
<gene>
    <name evidence="1" type="ORF">ACFO9E_04235</name>
</gene>
<keyword evidence="2" id="KW-1185">Reference proteome</keyword>
<dbReference type="Proteomes" id="UP001595993">
    <property type="component" value="Unassembled WGS sequence"/>
</dbReference>
<comment type="caution">
    <text evidence="1">The sequence shown here is derived from an EMBL/GenBank/DDBJ whole genome shotgun (WGS) entry which is preliminary data.</text>
</comment>
<dbReference type="InterPro" id="IPR013320">
    <property type="entry name" value="ConA-like_dom_sf"/>
</dbReference>
<dbReference type="InterPro" id="IPR029052">
    <property type="entry name" value="Metallo-depent_PP-like"/>
</dbReference>
<dbReference type="Gene3D" id="3.60.21.10">
    <property type="match status" value="1"/>
</dbReference>
<proteinExistence type="predicted"/>
<reference evidence="2" key="1">
    <citation type="journal article" date="2019" name="Int. J. Syst. Evol. Microbiol.">
        <title>The Global Catalogue of Microorganisms (GCM) 10K type strain sequencing project: providing services to taxonomists for standard genome sequencing and annotation.</title>
        <authorList>
            <consortium name="The Broad Institute Genomics Platform"/>
            <consortium name="The Broad Institute Genome Sequencing Center for Infectious Disease"/>
            <person name="Wu L."/>
            <person name="Ma J."/>
        </authorList>
    </citation>
    <scope>NUCLEOTIDE SEQUENCE [LARGE SCALE GENOMIC DNA]</scope>
    <source>
        <strain evidence="2">CGMCC 4.7139</strain>
    </source>
</reference>
<dbReference type="EMBL" id="JBHSFE010000005">
    <property type="protein sequence ID" value="MFC4607033.1"/>
    <property type="molecule type" value="Genomic_DNA"/>
</dbReference>
<dbReference type="PANTHER" id="PTHR43143">
    <property type="entry name" value="METALLOPHOSPHOESTERASE, CALCINEURIN SUPERFAMILY"/>
    <property type="match status" value="1"/>
</dbReference>
<dbReference type="Pfam" id="PF13385">
    <property type="entry name" value="Laminin_G_3"/>
    <property type="match status" value="1"/>
</dbReference>
<accession>A0ABV9G0M8</accession>
<evidence type="ECO:0000313" key="2">
    <source>
        <dbReference type="Proteomes" id="UP001595993"/>
    </source>
</evidence>
<dbReference type="PANTHER" id="PTHR43143:SF5">
    <property type="entry name" value="SECRETED PROTEIN"/>
    <property type="match status" value="1"/>
</dbReference>
<organism evidence="1 2">
    <name type="scientific">Streptomyces maoxianensis</name>
    <dbReference type="NCBI Taxonomy" id="1459942"/>
    <lineage>
        <taxon>Bacteria</taxon>
        <taxon>Bacillati</taxon>
        <taxon>Actinomycetota</taxon>
        <taxon>Actinomycetes</taxon>
        <taxon>Kitasatosporales</taxon>
        <taxon>Streptomycetaceae</taxon>
        <taxon>Streptomyces</taxon>
    </lineage>
</organism>
<dbReference type="SUPFAM" id="SSF49899">
    <property type="entry name" value="Concanavalin A-like lectins/glucanases"/>
    <property type="match status" value="1"/>
</dbReference>